<dbReference type="GO" id="GO:0018580">
    <property type="term" value="F:nitronate monooxygenase activity"/>
    <property type="evidence" value="ECO:0007669"/>
    <property type="project" value="InterPro"/>
</dbReference>
<reference evidence="4" key="1">
    <citation type="journal article" date="2015" name="Proc. Natl. Acad. Sci. U.S.A.">
        <title>Networks of energetic and metabolic interactions define dynamics in microbial communities.</title>
        <authorList>
            <person name="Embree M."/>
            <person name="Liu J.K."/>
            <person name="Al-Bassam M.M."/>
            <person name="Zengler K."/>
        </authorList>
    </citation>
    <scope>NUCLEOTIDE SEQUENCE</scope>
</reference>
<proteinExistence type="predicted"/>
<sequence>MFKTRLCDLLNIEYPLLQGAMSWIAGGKLAAAVSQAGGLGVIGTGNEGASWLKEQIDLARTMTDRAFAINLMLASPNIEEVVDLTIKEKISIVTTGGGNPGIYMERFKNAEIKVIPVVASLALAKRLVRLGADALIVEGMESGGHVGEMTTMCLVPMVADAVDIPVIAAGGIADGRGFMAALALGADGVQVGTRFVCARECDVHPAYQEKIIKARDRATVVCGVSTGHPVRAIHNKFTRQYLQAEAQGGSREELDMMGRGKYPAAAVEGDVEFGSVLAGQISGLVSEIQTAEEIVMDIIQGAVKIKQRWEDSRCQE</sequence>
<gene>
    <name evidence="4" type="ORF">ASZ90_018694</name>
</gene>
<evidence type="ECO:0000256" key="1">
    <source>
        <dbReference type="ARBA" id="ARBA00022630"/>
    </source>
</evidence>
<protein>
    <submittedName>
        <fullName evidence="4">Enoyl-acp reductase</fullName>
        <ecNumber evidence="4">1.3.1.9</ecNumber>
    </submittedName>
</protein>
<accession>A0A0W8E5G1</accession>
<dbReference type="CDD" id="cd04730">
    <property type="entry name" value="NPD_like"/>
    <property type="match status" value="1"/>
</dbReference>
<dbReference type="GO" id="GO:0004318">
    <property type="term" value="F:enoyl-[acyl-carrier-protein] reductase (NADH) activity"/>
    <property type="evidence" value="ECO:0007669"/>
    <property type="project" value="UniProtKB-EC"/>
</dbReference>
<dbReference type="Pfam" id="PF03060">
    <property type="entry name" value="NMO"/>
    <property type="match status" value="2"/>
</dbReference>
<dbReference type="EMBL" id="LNQE01001865">
    <property type="protein sequence ID" value="KUG03914.1"/>
    <property type="molecule type" value="Genomic_DNA"/>
</dbReference>
<dbReference type="SUPFAM" id="SSF51412">
    <property type="entry name" value="Inosine monophosphate dehydrogenase (IMPDH)"/>
    <property type="match status" value="1"/>
</dbReference>
<dbReference type="PANTHER" id="PTHR32332">
    <property type="entry name" value="2-NITROPROPANE DIOXYGENASE"/>
    <property type="match status" value="1"/>
</dbReference>
<keyword evidence="3 4" id="KW-0560">Oxidoreductase</keyword>
<evidence type="ECO:0000256" key="3">
    <source>
        <dbReference type="ARBA" id="ARBA00023002"/>
    </source>
</evidence>
<dbReference type="Gene3D" id="3.20.20.70">
    <property type="entry name" value="Aldolase class I"/>
    <property type="match status" value="1"/>
</dbReference>
<dbReference type="InterPro" id="IPR013785">
    <property type="entry name" value="Aldolase_TIM"/>
</dbReference>
<organism evidence="4">
    <name type="scientific">hydrocarbon metagenome</name>
    <dbReference type="NCBI Taxonomy" id="938273"/>
    <lineage>
        <taxon>unclassified sequences</taxon>
        <taxon>metagenomes</taxon>
        <taxon>ecological metagenomes</taxon>
    </lineage>
</organism>
<name>A0A0W8E5G1_9ZZZZ</name>
<dbReference type="PANTHER" id="PTHR32332:SF20">
    <property type="entry name" value="2-NITROPROPANE DIOXYGENASE-LIKE PROTEIN"/>
    <property type="match status" value="1"/>
</dbReference>
<dbReference type="EC" id="1.3.1.9" evidence="4"/>
<evidence type="ECO:0000256" key="2">
    <source>
        <dbReference type="ARBA" id="ARBA00022643"/>
    </source>
</evidence>
<keyword evidence="2" id="KW-0288">FMN</keyword>
<comment type="caution">
    <text evidence="4">The sequence shown here is derived from an EMBL/GenBank/DDBJ whole genome shotgun (WGS) entry which is preliminary data.</text>
</comment>
<evidence type="ECO:0000313" key="4">
    <source>
        <dbReference type="EMBL" id="KUG03914.1"/>
    </source>
</evidence>
<keyword evidence="1" id="KW-0285">Flavoprotein</keyword>
<dbReference type="InterPro" id="IPR004136">
    <property type="entry name" value="NMO"/>
</dbReference>
<dbReference type="AlphaFoldDB" id="A0A0W8E5G1"/>